<feature type="transmembrane region" description="Helical" evidence="1">
    <location>
        <begin position="15"/>
        <end position="34"/>
    </location>
</feature>
<dbReference type="Proteomes" id="UP000248614">
    <property type="component" value="Unassembled WGS sequence"/>
</dbReference>
<keyword evidence="1" id="KW-0472">Membrane</keyword>
<feature type="transmembrane region" description="Helical" evidence="1">
    <location>
        <begin position="234"/>
        <end position="255"/>
    </location>
</feature>
<dbReference type="EMBL" id="QFNF01000032">
    <property type="protein sequence ID" value="PZO75623.1"/>
    <property type="molecule type" value="Genomic_DNA"/>
</dbReference>
<feature type="domain" description="DUF1206" evidence="2">
    <location>
        <begin position="13"/>
        <end position="79"/>
    </location>
</feature>
<name>A0A2W4YZX6_9SPHN</name>
<keyword evidence="1" id="KW-1133">Transmembrane helix</keyword>
<dbReference type="Pfam" id="PF06724">
    <property type="entry name" value="DUF1206"/>
    <property type="match status" value="3"/>
</dbReference>
<evidence type="ECO:0000313" key="3">
    <source>
        <dbReference type="EMBL" id="PZO75623.1"/>
    </source>
</evidence>
<dbReference type="AlphaFoldDB" id="A0A2W4YZX6"/>
<gene>
    <name evidence="3" type="ORF">DI632_11860</name>
</gene>
<feature type="transmembrane region" description="Helical" evidence="1">
    <location>
        <begin position="54"/>
        <end position="75"/>
    </location>
</feature>
<accession>A0A2W4YZX6</accession>
<evidence type="ECO:0000313" key="4">
    <source>
        <dbReference type="Proteomes" id="UP000248614"/>
    </source>
</evidence>
<feature type="transmembrane region" description="Helical" evidence="1">
    <location>
        <begin position="197"/>
        <end position="214"/>
    </location>
</feature>
<organism evidence="3 4">
    <name type="scientific">Sphingomonas hengshuiensis</name>
    <dbReference type="NCBI Taxonomy" id="1609977"/>
    <lineage>
        <taxon>Bacteria</taxon>
        <taxon>Pseudomonadati</taxon>
        <taxon>Pseudomonadota</taxon>
        <taxon>Alphaproteobacteria</taxon>
        <taxon>Sphingomonadales</taxon>
        <taxon>Sphingomonadaceae</taxon>
        <taxon>Sphingomonas</taxon>
    </lineage>
</organism>
<sequence length="268" mass="27533">MSTRTGATLLARLGFAARGIVYCIVGWFAIDAALRGGRTGDNQGAIASLADEPFGGWLLAAMAAGLAGYALWRLTEALFDPEAQGSDAKGAFRRAGHAVSGVAHVVLAWTAARLALRSARATGRAGGEESAHDWTAWMLDQPGGRLLVALVAAGLLAAAAQQAKKAWTGEFARTLSGGTPIPGYVCTMGRIGYGARAAVFAAIATLFVAAAWAADADEAGGMAGGMALLQQQAGGQLLLTAIGIGFIAFGAFSFVEARWRRLQVRLPA</sequence>
<protein>
    <submittedName>
        <fullName evidence="3">DUF1206 domain-containing protein</fullName>
    </submittedName>
</protein>
<evidence type="ECO:0000256" key="1">
    <source>
        <dbReference type="SAM" id="Phobius"/>
    </source>
</evidence>
<dbReference type="InterPro" id="IPR009597">
    <property type="entry name" value="DUF1206"/>
</dbReference>
<comment type="caution">
    <text evidence="3">The sequence shown here is derived from an EMBL/GenBank/DDBJ whole genome shotgun (WGS) entry which is preliminary data.</text>
</comment>
<feature type="domain" description="DUF1206" evidence="2">
    <location>
        <begin position="95"/>
        <end position="169"/>
    </location>
</feature>
<feature type="domain" description="DUF1206" evidence="2">
    <location>
        <begin position="191"/>
        <end position="260"/>
    </location>
</feature>
<keyword evidence="1" id="KW-0812">Transmembrane</keyword>
<evidence type="ECO:0000259" key="2">
    <source>
        <dbReference type="Pfam" id="PF06724"/>
    </source>
</evidence>
<reference evidence="3 4" key="1">
    <citation type="submission" date="2017-08" db="EMBL/GenBank/DDBJ databases">
        <title>Infants hospitalized years apart are colonized by the same room-sourced microbial strains.</title>
        <authorList>
            <person name="Brooks B."/>
            <person name="Olm M.R."/>
            <person name="Firek B.A."/>
            <person name="Baker R."/>
            <person name="Thomas B.C."/>
            <person name="Morowitz M.J."/>
            <person name="Banfield J.F."/>
        </authorList>
    </citation>
    <scope>NUCLEOTIDE SEQUENCE [LARGE SCALE GENOMIC DNA]</scope>
    <source>
        <strain evidence="3">S2_018_000_R3_110</strain>
    </source>
</reference>
<proteinExistence type="predicted"/>